<protein>
    <submittedName>
        <fullName evidence="2">DUF3102 domain-containing protein</fullName>
    </submittedName>
</protein>
<dbReference type="Pfam" id="PF11300">
    <property type="entry name" value="DUF3102"/>
    <property type="match status" value="1"/>
</dbReference>
<dbReference type="Proteomes" id="UP001211006">
    <property type="component" value="Unassembled WGS sequence"/>
</dbReference>
<evidence type="ECO:0000256" key="1">
    <source>
        <dbReference type="SAM" id="Coils"/>
    </source>
</evidence>
<dbReference type="RefSeq" id="WP_271909063.1">
    <property type="nucleotide sequence ID" value="NZ_JAQLWN010000045.1"/>
</dbReference>
<evidence type="ECO:0000313" key="3">
    <source>
        <dbReference type="Proteomes" id="UP001211006"/>
    </source>
</evidence>
<keyword evidence="1" id="KW-0175">Coiled coil</keyword>
<feature type="coiled-coil region" evidence="1">
    <location>
        <begin position="126"/>
        <end position="195"/>
    </location>
</feature>
<name>A0AAW6C8I2_FLAPL</name>
<dbReference type="EMBL" id="JAQLWO010000054">
    <property type="protein sequence ID" value="MDB7908936.1"/>
    <property type="molecule type" value="Genomic_DNA"/>
</dbReference>
<feature type="coiled-coil region" evidence="1">
    <location>
        <begin position="222"/>
        <end position="263"/>
    </location>
</feature>
<proteinExistence type="predicted"/>
<reference evidence="2" key="1">
    <citation type="submission" date="2023-01" db="EMBL/GenBank/DDBJ databases">
        <title>Human gut microbiome strain richness.</title>
        <authorList>
            <person name="Chen-Liaw A."/>
        </authorList>
    </citation>
    <scope>NUCLEOTIDE SEQUENCE</scope>
    <source>
        <strain evidence="2">2225st1_A6_2225SCRN_200828</strain>
    </source>
</reference>
<comment type="caution">
    <text evidence="2">The sequence shown here is derived from an EMBL/GenBank/DDBJ whole genome shotgun (WGS) entry which is preliminary data.</text>
</comment>
<dbReference type="InterPro" id="IPR021451">
    <property type="entry name" value="DUF3102"/>
</dbReference>
<sequence>MSRFDITQAFQQAVRPQGERTIEAITGDILEAKRRGGEAILTIGRCLIEAKELLPHGEWLPWLNEQAELPERTAQKFMRLAREWSNPNTLADLGASKALMLLALPPEEREQFETEHNVIDMSARQLRQALKGRDEAQKAAEQAKADAAVAEQARAKMEQDMVAAKGCLEAARAEADLADSRARALEEKLRMLQEKPVDVAVETVVDQDAIDKAREEARAQTVAEMQAKLDRAREAKARAEEKQKIAEDALKDARCRLEEQARKTALGSGGDEGPWHWWPEQPQESGLYWCITGPMSHGGSLYWWDAEKEQWEHAAMAFPLSPAVTIWMRCPQLPESMDWQRQEDPDGEE</sequence>
<accession>A0AAW6C8I2</accession>
<organism evidence="2 3">
    <name type="scientific">Flavonifractor plautii</name>
    <name type="common">Fusobacterium plautii</name>
    <dbReference type="NCBI Taxonomy" id="292800"/>
    <lineage>
        <taxon>Bacteria</taxon>
        <taxon>Bacillati</taxon>
        <taxon>Bacillota</taxon>
        <taxon>Clostridia</taxon>
        <taxon>Eubacteriales</taxon>
        <taxon>Oscillospiraceae</taxon>
        <taxon>Flavonifractor</taxon>
    </lineage>
</organism>
<dbReference type="AlphaFoldDB" id="A0AAW6C8I2"/>
<gene>
    <name evidence="2" type="ORF">PND83_23420</name>
</gene>
<evidence type="ECO:0000313" key="2">
    <source>
        <dbReference type="EMBL" id="MDB7908936.1"/>
    </source>
</evidence>